<reference evidence="2" key="4">
    <citation type="submission" date="2019-03" db="UniProtKB">
        <authorList>
            <consortium name="EnsemblPlants"/>
        </authorList>
    </citation>
    <scope>IDENTIFICATION</scope>
</reference>
<dbReference type="CDD" id="cd06222">
    <property type="entry name" value="RNase_H_like"/>
    <property type="match status" value="1"/>
</dbReference>
<dbReference type="PANTHER" id="PTHR47074:SF11">
    <property type="entry name" value="REVERSE TRANSCRIPTASE-LIKE PROTEIN"/>
    <property type="match status" value="1"/>
</dbReference>
<feature type="domain" description="RNase H type-1" evidence="1">
    <location>
        <begin position="19"/>
        <end position="132"/>
    </location>
</feature>
<reference evidence="3" key="1">
    <citation type="journal article" date="2014" name="Science">
        <title>Ancient hybridizations among the ancestral genomes of bread wheat.</title>
        <authorList>
            <consortium name="International Wheat Genome Sequencing Consortium,"/>
            <person name="Marcussen T."/>
            <person name="Sandve S.R."/>
            <person name="Heier L."/>
            <person name="Spannagl M."/>
            <person name="Pfeifer M."/>
            <person name="Jakobsen K.S."/>
            <person name="Wulff B.B."/>
            <person name="Steuernagel B."/>
            <person name="Mayer K.F."/>
            <person name="Olsen O.A."/>
        </authorList>
    </citation>
    <scope>NUCLEOTIDE SEQUENCE [LARGE SCALE GENOMIC DNA]</scope>
    <source>
        <strain evidence="3">cv. AL8/78</strain>
    </source>
</reference>
<accession>A0A453GL61</accession>
<reference evidence="3" key="2">
    <citation type="journal article" date="2017" name="Nat. Plants">
        <title>The Aegilops tauschii genome reveals multiple impacts of transposons.</title>
        <authorList>
            <person name="Zhao G."/>
            <person name="Zou C."/>
            <person name="Li K."/>
            <person name="Wang K."/>
            <person name="Li T."/>
            <person name="Gao L."/>
            <person name="Zhang X."/>
            <person name="Wang H."/>
            <person name="Yang Z."/>
            <person name="Liu X."/>
            <person name="Jiang W."/>
            <person name="Mao L."/>
            <person name="Kong X."/>
            <person name="Jiao Y."/>
            <person name="Jia J."/>
        </authorList>
    </citation>
    <scope>NUCLEOTIDE SEQUENCE [LARGE SCALE GENOMIC DNA]</scope>
    <source>
        <strain evidence="3">cv. AL8/78</strain>
    </source>
</reference>
<protein>
    <recommendedName>
        <fullName evidence="1">RNase H type-1 domain-containing protein</fullName>
    </recommendedName>
</protein>
<name>A0A453GL61_AEGTS</name>
<evidence type="ECO:0000313" key="2">
    <source>
        <dbReference type="EnsemblPlants" id="AET3Gv21094800.3"/>
    </source>
</evidence>
<dbReference type="InterPro" id="IPR036397">
    <property type="entry name" value="RNaseH_sf"/>
</dbReference>
<keyword evidence="3" id="KW-1185">Reference proteome</keyword>
<proteinExistence type="predicted"/>
<dbReference type="InterPro" id="IPR044730">
    <property type="entry name" value="RNase_H-like_dom_plant"/>
</dbReference>
<reference evidence="2" key="3">
    <citation type="journal article" date="2017" name="Nature">
        <title>Genome sequence of the progenitor of the wheat D genome Aegilops tauschii.</title>
        <authorList>
            <person name="Luo M.C."/>
            <person name="Gu Y.Q."/>
            <person name="Puiu D."/>
            <person name="Wang H."/>
            <person name="Twardziok S.O."/>
            <person name="Deal K.R."/>
            <person name="Huo N."/>
            <person name="Zhu T."/>
            <person name="Wang L."/>
            <person name="Wang Y."/>
            <person name="McGuire P.E."/>
            <person name="Liu S."/>
            <person name="Long H."/>
            <person name="Ramasamy R.K."/>
            <person name="Rodriguez J.C."/>
            <person name="Van S.L."/>
            <person name="Yuan L."/>
            <person name="Wang Z."/>
            <person name="Xia Z."/>
            <person name="Xiao L."/>
            <person name="Anderson O.D."/>
            <person name="Ouyang S."/>
            <person name="Liang Y."/>
            <person name="Zimin A.V."/>
            <person name="Pertea G."/>
            <person name="Qi P."/>
            <person name="Bennetzen J.L."/>
            <person name="Dai X."/>
            <person name="Dawson M.W."/>
            <person name="Muller H.G."/>
            <person name="Kugler K."/>
            <person name="Rivarola-Duarte L."/>
            <person name="Spannagl M."/>
            <person name="Mayer K.F.X."/>
            <person name="Lu F.H."/>
            <person name="Bevan M.W."/>
            <person name="Leroy P."/>
            <person name="Li P."/>
            <person name="You F.M."/>
            <person name="Sun Q."/>
            <person name="Liu Z."/>
            <person name="Lyons E."/>
            <person name="Wicker T."/>
            <person name="Salzberg S.L."/>
            <person name="Devos K.M."/>
            <person name="Dvorak J."/>
        </authorList>
    </citation>
    <scope>NUCLEOTIDE SEQUENCE [LARGE SCALE GENOMIC DNA]</scope>
    <source>
        <strain evidence="2">cv. AL8/78</strain>
    </source>
</reference>
<sequence length="147" mass="15674">CSGPKRHVQPGSRKTAISGTGLAGLGAVGRDCFGDIVFSVASYFHGCSDAEEAEVQVLSFGLNQDRKLNLNKVQMKTDCITVMAAVNDCNVSRGSSWACYDNSKDIKEVGVCSVSKVHRESNVVAHELAAHARVNGDFFVLVDVPQA</sequence>
<dbReference type="GO" id="GO:0004523">
    <property type="term" value="F:RNA-DNA hybrid ribonuclease activity"/>
    <property type="evidence" value="ECO:0007669"/>
    <property type="project" value="InterPro"/>
</dbReference>
<reference evidence="2" key="5">
    <citation type="journal article" date="2021" name="G3 (Bethesda)">
        <title>Aegilops tauschii genome assembly Aet v5.0 features greater sequence contiguity and improved annotation.</title>
        <authorList>
            <person name="Wang L."/>
            <person name="Zhu T."/>
            <person name="Rodriguez J.C."/>
            <person name="Deal K.R."/>
            <person name="Dubcovsky J."/>
            <person name="McGuire P.E."/>
            <person name="Lux T."/>
            <person name="Spannagl M."/>
            <person name="Mayer K.F.X."/>
            <person name="Baldrich P."/>
            <person name="Meyers B.C."/>
            <person name="Huo N."/>
            <person name="Gu Y.Q."/>
            <person name="Zhou H."/>
            <person name="Devos K.M."/>
            <person name="Bennetzen J.L."/>
            <person name="Unver T."/>
            <person name="Budak H."/>
            <person name="Gulick P.J."/>
            <person name="Galiba G."/>
            <person name="Kalapos B."/>
            <person name="Nelson D.R."/>
            <person name="Li P."/>
            <person name="You F.M."/>
            <person name="Luo M.C."/>
            <person name="Dvorak J."/>
        </authorList>
    </citation>
    <scope>NUCLEOTIDE SEQUENCE [LARGE SCALE GENOMIC DNA]</scope>
    <source>
        <strain evidence="2">cv. AL8/78</strain>
    </source>
</reference>
<dbReference type="InterPro" id="IPR052929">
    <property type="entry name" value="RNase_H-like_EbsB-rel"/>
</dbReference>
<evidence type="ECO:0000313" key="3">
    <source>
        <dbReference type="Proteomes" id="UP000015105"/>
    </source>
</evidence>
<dbReference type="InterPro" id="IPR002156">
    <property type="entry name" value="RNaseH_domain"/>
</dbReference>
<dbReference type="Pfam" id="PF13456">
    <property type="entry name" value="RVT_3"/>
    <property type="match status" value="1"/>
</dbReference>
<dbReference type="Proteomes" id="UP000015105">
    <property type="component" value="Chromosome 3D"/>
</dbReference>
<organism evidence="2 3">
    <name type="scientific">Aegilops tauschii subsp. strangulata</name>
    <name type="common">Goatgrass</name>
    <dbReference type="NCBI Taxonomy" id="200361"/>
    <lineage>
        <taxon>Eukaryota</taxon>
        <taxon>Viridiplantae</taxon>
        <taxon>Streptophyta</taxon>
        <taxon>Embryophyta</taxon>
        <taxon>Tracheophyta</taxon>
        <taxon>Spermatophyta</taxon>
        <taxon>Magnoliopsida</taxon>
        <taxon>Liliopsida</taxon>
        <taxon>Poales</taxon>
        <taxon>Poaceae</taxon>
        <taxon>BOP clade</taxon>
        <taxon>Pooideae</taxon>
        <taxon>Triticodae</taxon>
        <taxon>Triticeae</taxon>
        <taxon>Triticinae</taxon>
        <taxon>Aegilops</taxon>
    </lineage>
</organism>
<dbReference type="AlphaFoldDB" id="A0A453GL61"/>
<evidence type="ECO:0000259" key="1">
    <source>
        <dbReference type="Pfam" id="PF13456"/>
    </source>
</evidence>
<dbReference type="Gene3D" id="3.30.420.10">
    <property type="entry name" value="Ribonuclease H-like superfamily/Ribonuclease H"/>
    <property type="match status" value="1"/>
</dbReference>
<dbReference type="GO" id="GO:0003676">
    <property type="term" value="F:nucleic acid binding"/>
    <property type="evidence" value="ECO:0007669"/>
    <property type="project" value="InterPro"/>
</dbReference>
<dbReference type="PANTHER" id="PTHR47074">
    <property type="entry name" value="BNAC02G40300D PROTEIN"/>
    <property type="match status" value="1"/>
</dbReference>
<dbReference type="EnsemblPlants" id="AET3Gv21094800.3">
    <property type="protein sequence ID" value="AET3Gv21094800.3"/>
    <property type="gene ID" value="AET3Gv21094800"/>
</dbReference>
<dbReference type="Gramene" id="AET3Gv21094800.3">
    <property type="protein sequence ID" value="AET3Gv21094800.3"/>
    <property type="gene ID" value="AET3Gv21094800"/>
</dbReference>